<dbReference type="Proteomes" id="UP000285301">
    <property type="component" value="Unassembled WGS sequence"/>
</dbReference>
<feature type="region of interest" description="Disordered" evidence="1">
    <location>
        <begin position="1"/>
        <end position="22"/>
    </location>
</feature>
<accession>A0A3S3Q513</accession>
<keyword evidence="4" id="KW-1185">Reference proteome</keyword>
<evidence type="ECO:0000313" key="3">
    <source>
        <dbReference type="EMBL" id="RWS03536.1"/>
    </source>
</evidence>
<feature type="compositionally biased region" description="Low complexity" evidence="1">
    <location>
        <begin position="1"/>
        <end position="14"/>
    </location>
</feature>
<protein>
    <submittedName>
        <fullName evidence="3">Uncharacterized protein</fullName>
    </submittedName>
</protein>
<keyword evidence="2" id="KW-0812">Transmembrane</keyword>
<evidence type="ECO:0000313" key="4">
    <source>
        <dbReference type="Proteomes" id="UP000285301"/>
    </source>
</evidence>
<dbReference type="OrthoDB" id="6515153at2759"/>
<organism evidence="3 4">
    <name type="scientific">Dinothrombium tinctorium</name>
    <dbReference type="NCBI Taxonomy" id="1965070"/>
    <lineage>
        <taxon>Eukaryota</taxon>
        <taxon>Metazoa</taxon>
        <taxon>Ecdysozoa</taxon>
        <taxon>Arthropoda</taxon>
        <taxon>Chelicerata</taxon>
        <taxon>Arachnida</taxon>
        <taxon>Acari</taxon>
        <taxon>Acariformes</taxon>
        <taxon>Trombidiformes</taxon>
        <taxon>Prostigmata</taxon>
        <taxon>Anystina</taxon>
        <taxon>Parasitengona</taxon>
        <taxon>Trombidioidea</taxon>
        <taxon>Trombidiidae</taxon>
        <taxon>Dinothrombium</taxon>
    </lineage>
</organism>
<feature type="compositionally biased region" description="Pro residues" evidence="1">
    <location>
        <begin position="73"/>
        <end position="82"/>
    </location>
</feature>
<feature type="region of interest" description="Disordered" evidence="1">
    <location>
        <begin position="73"/>
        <end position="169"/>
    </location>
</feature>
<dbReference type="AlphaFoldDB" id="A0A3S3Q513"/>
<dbReference type="EMBL" id="NCKU01006401">
    <property type="protein sequence ID" value="RWS03536.1"/>
    <property type="molecule type" value="Genomic_DNA"/>
</dbReference>
<proteinExistence type="predicted"/>
<keyword evidence="2" id="KW-0472">Membrane</keyword>
<keyword evidence="2" id="KW-1133">Transmembrane helix</keyword>
<feature type="transmembrane region" description="Helical" evidence="2">
    <location>
        <begin position="231"/>
        <end position="256"/>
    </location>
</feature>
<reference evidence="3 4" key="1">
    <citation type="journal article" date="2018" name="Gigascience">
        <title>Genomes of trombidid mites reveal novel predicted allergens and laterally-transferred genes associated with secondary metabolism.</title>
        <authorList>
            <person name="Dong X."/>
            <person name="Chaisiri K."/>
            <person name="Xia D."/>
            <person name="Armstrong S.D."/>
            <person name="Fang Y."/>
            <person name="Donnelly M.J."/>
            <person name="Kadowaki T."/>
            <person name="McGarry J.W."/>
            <person name="Darby A.C."/>
            <person name="Makepeace B.L."/>
        </authorList>
    </citation>
    <scope>NUCLEOTIDE SEQUENCE [LARGE SCALE GENOMIC DNA]</scope>
    <source>
        <strain evidence="3">UoL-WK</strain>
    </source>
</reference>
<sequence length="257" mass="26936">GYSLAGASSGYSSSPGHHRKFDDSASAAVSDLLYYGGMTSGAGIDRGTRCSSSHRTSSGQSLLCRCVSGGALLPPPSPPPPTSTGSSFARGAQSLPSTPNACRRPLSPPSSRPFRLDISGAERTVPSSRELSASSSGPPPPPPPPVSGLPPPLPRDDQQQQPCYGMFGTSTTGGVGSDCGPVGMSDSTVLAGDMAQDDDRTGGNRVQPFQQWTQQRRSLRYRTTSQPLMKFSTLLIVVIAFVIIGFIVLSPLFHYFM</sequence>
<gene>
    <name evidence="3" type="ORF">B4U79_02074</name>
</gene>
<evidence type="ECO:0000256" key="2">
    <source>
        <dbReference type="SAM" id="Phobius"/>
    </source>
</evidence>
<name>A0A3S3Q513_9ACAR</name>
<feature type="compositionally biased region" description="Pro residues" evidence="1">
    <location>
        <begin position="137"/>
        <end position="153"/>
    </location>
</feature>
<evidence type="ECO:0000256" key="1">
    <source>
        <dbReference type="SAM" id="MobiDB-lite"/>
    </source>
</evidence>
<comment type="caution">
    <text evidence="3">The sequence shown here is derived from an EMBL/GenBank/DDBJ whole genome shotgun (WGS) entry which is preliminary data.</text>
</comment>
<feature type="non-terminal residue" evidence="3">
    <location>
        <position position="1"/>
    </location>
</feature>